<dbReference type="SMART" id="SM00198">
    <property type="entry name" value="SCP"/>
    <property type="match status" value="1"/>
</dbReference>
<gene>
    <name evidence="4" type="ORF">JBS370_LOCUS25340</name>
    <name evidence="3" type="ORF">ZHD862_LOCUS24009</name>
</gene>
<feature type="domain" description="SCP" evidence="2">
    <location>
        <begin position="117"/>
        <end position="255"/>
    </location>
</feature>
<name>A0A814Y2U3_9BILA</name>
<keyword evidence="1" id="KW-0472">Membrane</keyword>
<keyword evidence="1" id="KW-0812">Transmembrane</keyword>
<protein>
    <recommendedName>
        <fullName evidence="2">SCP domain-containing protein</fullName>
    </recommendedName>
</protein>
<dbReference type="EMBL" id="CAJNOT010001602">
    <property type="protein sequence ID" value="CAF1223866.1"/>
    <property type="molecule type" value="Genomic_DNA"/>
</dbReference>
<evidence type="ECO:0000256" key="1">
    <source>
        <dbReference type="SAM" id="Phobius"/>
    </source>
</evidence>
<comment type="caution">
    <text evidence="3">The sequence shown here is derived from an EMBL/GenBank/DDBJ whole genome shotgun (WGS) entry which is preliminary data.</text>
</comment>
<evidence type="ECO:0000313" key="4">
    <source>
        <dbReference type="EMBL" id="CAF3984017.1"/>
    </source>
</evidence>
<dbReference type="InterPro" id="IPR001283">
    <property type="entry name" value="CRISP-related"/>
</dbReference>
<dbReference type="SUPFAM" id="SSF55797">
    <property type="entry name" value="PR-1-like"/>
    <property type="match status" value="1"/>
</dbReference>
<dbReference type="Proteomes" id="UP000663864">
    <property type="component" value="Unassembled WGS sequence"/>
</dbReference>
<dbReference type="EMBL" id="CAJOBD010004189">
    <property type="protein sequence ID" value="CAF3984017.1"/>
    <property type="molecule type" value="Genomic_DNA"/>
</dbReference>
<dbReference type="CDD" id="cd05382">
    <property type="entry name" value="CAP_GAPR1-like"/>
    <property type="match status" value="1"/>
</dbReference>
<evidence type="ECO:0000313" key="5">
    <source>
        <dbReference type="Proteomes" id="UP000663864"/>
    </source>
</evidence>
<reference evidence="3" key="1">
    <citation type="submission" date="2021-02" db="EMBL/GenBank/DDBJ databases">
        <authorList>
            <person name="Nowell W R."/>
        </authorList>
    </citation>
    <scope>NUCLEOTIDE SEQUENCE</scope>
</reference>
<dbReference type="InterPro" id="IPR014044">
    <property type="entry name" value="CAP_dom"/>
</dbReference>
<feature type="transmembrane region" description="Helical" evidence="1">
    <location>
        <begin position="36"/>
        <end position="61"/>
    </location>
</feature>
<keyword evidence="1" id="KW-1133">Transmembrane helix</keyword>
<organism evidence="3 5">
    <name type="scientific">Rotaria sordida</name>
    <dbReference type="NCBI Taxonomy" id="392033"/>
    <lineage>
        <taxon>Eukaryota</taxon>
        <taxon>Metazoa</taxon>
        <taxon>Spiralia</taxon>
        <taxon>Gnathifera</taxon>
        <taxon>Rotifera</taxon>
        <taxon>Eurotatoria</taxon>
        <taxon>Bdelloidea</taxon>
        <taxon>Philodinida</taxon>
        <taxon>Philodinidae</taxon>
        <taxon>Rotaria</taxon>
    </lineage>
</organism>
<dbReference type="AlphaFoldDB" id="A0A814Y2U3"/>
<proteinExistence type="predicted"/>
<dbReference type="PANTHER" id="PTHR10334">
    <property type="entry name" value="CYSTEINE-RICH SECRETORY PROTEIN-RELATED"/>
    <property type="match status" value="1"/>
</dbReference>
<sequence>MSSNSNDVFGDFANFFKQLFALDTPDQIGTFFQQYWYVWLIISIGVVALIVVNTLICCYFCHHRKLNEIDPKTGEKRLHNKDWGIAKPTQTLFVPIERNSQEDVENPLMIDDYDDSKFSVEALMSHNAYRIQHGAPPLQQNEYLNKAATDWARQLVNMNQLKHSPDQWRRYKGSVLGENLAYFIGPVLKGDRLTEIWYRESQRHDFNADLQENSLHFSQLVWKSTKEVGFGRCQTQDKKQWYGVALYYPPGNFPNQYAANVQALSPLEEYRLA</sequence>
<dbReference type="InterPro" id="IPR035940">
    <property type="entry name" value="CAP_sf"/>
</dbReference>
<dbReference type="Gene3D" id="3.40.33.10">
    <property type="entry name" value="CAP"/>
    <property type="match status" value="1"/>
</dbReference>
<dbReference type="Pfam" id="PF00188">
    <property type="entry name" value="CAP"/>
    <property type="match status" value="1"/>
</dbReference>
<dbReference type="InterPro" id="IPR034113">
    <property type="entry name" value="SCP_GAPR1-like"/>
</dbReference>
<dbReference type="Proteomes" id="UP000663836">
    <property type="component" value="Unassembled WGS sequence"/>
</dbReference>
<evidence type="ECO:0000313" key="3">
    <source>
        <dbReference type="EMBL" id="CAF1223866.1"/>
    </source>
</evidence>
<accession>A0A814Y2U3</accession>
<dbReference type="FunFam" id="3.40.33.10:FF:000010">
    <property type="entry name" value="Predicted protein"/>
    <property type="match status" value="1"/>
</dbReference>
<evidence type="ECO:0000259" key="2">
    <source>
        <dbReference type="SMART" id="SM00198"/>
    </source>
</evidence>